<feature type="domain" description="Cytochrome c" evidence="7">
    <location>
        <begin position="124"/>
        <end position="212"/>
    </location>
</feature>
<dbReference type="GO" id="GO:0046872">
    <property type="term" value="F:metal ion binding"/>
    <property type="evidence" value="ECO:0007669"/>
    <property type="project" value="UniProtKB-KW"/>
</dbReference>
<dbReference type="PANTHER" id="PTHR33751:SF9">
    <property type="entry name" value="CYTOCHROME C4"/>
    <property type="match status" value="1"/>
</dbReference>
<evidence type="ECO:0000256" key="1">
    <source>
        <dbReference type="ARBA" id="ARBA00022448"/>
    </source>
</evidence>
<evidence type="ECO:0000256" key="4">
    <source>
        <dbReference type="ARBA" id="ARBA00022982"/>
    </source>
</evidence>
<dbReference type="GO" id="GO:0020037">
    <property type="term" value="F:heme binding"/>
    <property type="evidence" value="ECO:0007669"/>
    <property type="project" value="InterPro"/>
</dbReference>
<dbReference type="RefSeq" id="WP_057851057.1">
    <property type="nucleotide sequence ID" value="NZ_LLXX01000101.1"/>
</dbReference>
<evidence type="ECO:0000313" key="8">
    <source>
        <dbReference type="EMBL" id="KRR06860.1"/>
    </source>
</evidence>
<dbReference type="STRING" id="1518501.CQ10_25220"/>
<proteinExistence type="predicted"/>
<comment type="caution">
    <text evidence="8">The sequence shown here is derived from an EMBL/GenBank/DDBJ whole genome shotgun (WGS) entry which is preliminary data.</text>
</comment>
<keyword evidence="2 6" id="KW-0349">Heme</keyword>
<feature type="domain" description="Cytochrome c" evidence="7">
    <location>
        <begin position="21"/>
        <end position="107"/>
    </location>
</feature>
<dbReference type="PROSITE" id="PS51007">
    <property type="entry name" value="CYTC"/>
    <property type="match status" value="3"/>
</dbReference>
<dbReference type="EMBL" id="LLXX01000101">
    <property type="protein sequence ID" value="KRR06860.1"/>
    <property type="molecule type" value="Genomic_DNA"/>
</dbReference>
<accession>A0A0R3L183</accession>
<dbReference type="OrthoDB" id="9773456at2"/>
<keyword evidence="4" id="KW-0249">Electron transport</keyword>
<dbReference type="InterPro" id="IPR009056">
    <property type="entry name" value="Cyt_c-like_dom"/>
</dbReference>
<dbReference type="Gene3D" id="1.10.760.10">
    <property type="entry name" value="Cytochrome c-like domain"/>
    <property type="match status" value="3"/>
</dbReference>
<name>A0A0R3L183_9BRAD</name>
<feature type="domain" description="Cytochrome c" evidence="7">
    <location>
        <begin position="224"/>
        <end position="309"/>
    </location>
</feature>
<evidence type="ECO:0000256" key="5">
    <source>
        <dbReference type="ARBA" id="ARBA00023004"/>
    </source>
</evidence>
<dbReference type="Pfam" id="PF00034">
    <property type="entry name" value="Cytochrom_C"/>
    <property type="match status" value="1"/>
</dbReference>
<gene>
    <name evidence="8" type="ORF">CP49_01795</name>
</gene>
<dbReference type="SUPFAM" id="SSF46626">
    <property type="entry name" value="Cytochrome c"/>
    <property type="match status" value="3"/>
</dbReference>
<keyword evidence="5 6" id="KW-0408">Iron</keyword>
<organism evidence="8 9">
    <name type="scientific">Bradyrhizobium valentinum</name>
    <dbReference type="NCBI Taxonomy" id="1518501"/>
    <lineage>
        <taxon>Bacteria</taxon>
        <taxon>Pseudomonadati</taxon>
        <taxon>Pseudomonadota</taxon>
        <taxon>Alphaproteobacteria</taxon>
        <taxon>Hyphomicrobiales</taxon>
        <taxon>Nitrobacteraceae</taxon>
        <taxon>Bradyrhizobium</taxon>
    </lineage>
</organism>
<keyword evidence="9" id="KW-1185">Reference proteome</keyword>
<protein>
    <recommendedName>
        <fullName evidence="7">Cytochrome c domain-containing protein</fullName>
    </recommendedName>
</protein>
<sequence length="318" mass="34635">MTNSVRTHALGIEARPLDSKDLATLGAAHFHSGCAFCHGAPGVPVSPIAQSMLPSPPDLSKSMREWRDRELFWIVKNGIKYTGMPAWVAQERDDEVWAVVAFLRLLPTLDAAAYREMALGGLTVPAQSGREIATTEATSGAASACARCHGEKQRGPKSRLVPVLHGQPAGFLMAALEDYANARRPSGIMQPQASELSAEDRERVARYYAGLAPPARPEPSSSDEAVERGRMLATRGDLDAKIPPCMDCHNTSSLEVYPRLAGQHAAYMANRLRLWRNAHTSRSEIMAPIARSLSEQQIEDVSAYFSSMHVLSPGKQNH</sequence>
<dbReference type="GO" id="GO:0009055">
    <property type="term" value="F:electron transfer activity"/>
    <property type="evidence" value="ECO:0007669"/>
    <property type="project" value="InterPro"/>
</dbReference>
<dbReference type="Proteomes" id="UP000051913">
    <property type="component" value="Unassembled WGS sequence"/>
</dbReference>
<evidence type="ECO:0000256" key="6">
    <source>
        <dbReference type="PROSITE-ProRule" id="PRU00433"/>
    </source>
</evidence>
<keyword evidence="1" id="KW-0813">Transport</keyword>
<evidence type="ECO:0000256" key="2">
    <source>
        <dbReference type="ARBA" id="ARBA00022617"/>
    </source>
</evidence>
<evidence type="ECO:0000256" key="3">
    <source>
        <dbReference type="ARBA" id="ARBA00022723"/>
    </source>
</evidence>
<dbReference type="AlphaFoldDB" id="A0A0R3L183"/>
<dbReference type="Pfam" id="PF13442">
    <property type="entry name" value="Cytochrome_CBB3"/>
    <property type="match status" value="2"/>
</dbReference>
<reference evidence="8 9" key="1">
    <citation type="submission" date="2014-03" db="EMBL/GenBank/DDBJ databases">
        <title>Bradyrhizobium valentinum sp. nov., isolated from effective nodules of Lupinus mariae-josephae, a lupine endemic of basic-lime soils in Eastern Spain.</title>
        <authorList>
            <person name="Duran D."/>
            <person name="Rey L."/>
            <person name="Navarro A."/>
            <person name="Busquets A."/>
            <person name="Imperial J."/>
            <person name="Ruiz-Argueso T."/>
        </authorList>
    </citation>
    <scope>NUCLEOTIDE SEQUENCE [LARGE SCALE GENOMIC DNA]</scope>
    <source>
        <strain evidence="8 9">LmjM3</strain>
    </source>
</reference>
<keyword evidence="3 6" id="KW-0479">Metal-binding</keyword>
<dbReference type="InterPro" id="IPR050597">
    <property type="entry name" value="Cytochrome_c_Oxidase_Subunit"/>
</dbReference>
<dbReference type="InterPro" id="IPR036909">
    <property type="entry name" value="Cyt_c-like_dom_sf"/>
</dbReference>
<evidence type="ECO:0000259" key="7">
    <source>
        <dbReference type="PROSITE" id="PS51007"/>
    </source>
</evidence>
<evidence type="ECO:0000313" key="9">
    <source>
        <dbReference type="Proteomes" id="UP000051913"/>
    </source>
</evidence>
<dbReference type="PANTHER" id="PTHR33751">
    <property type="entry name" value="CBB3-TYPE CYTOCHROME C OXIDASE SUBUNIT FIXP"/>
    <property type="match status" value="1"/>
</dbReference>